<reference evidence="1 2" key="1">
    <citation type="submission" date="2018-11" db="EMBL/GenBank/DDBJ databases">
        <authorList>
            <consortium name="Pathogen Informatics"/>
        </authorList>
    </citation>
    <scope>NUCLEOTIDE SEQUENCE [LARGE SCALE GENOMIC DNA]</scope>
</reference>
<sequence>MNTTRKHFGNGGRHRIKHTLPSIVFAVYQLAIRFAAENKDDVREDVLLFIGSGFVLF</sequence>
<evidence type="ECO:0000313" key="2">
    <source>
        <dbReference type="Proteomes" id="UP000267096"/>
    </source>
</evidence>
<accession>A0A3P6PAU0</accession>
<dbReference type="OrthoDB" id="10258141at2759"/>
<proteinExistence type="predicted"/>
<name>A0A3P6PAU0_ANISI</name>
<evidence type="ECO:0000313" key="1">
    <source>
        <dbReference type="EMBL" id="VDK28730.1"/>
    </source>
</evidence>
<dbReference type="Proteomes" id="UP000267096">
    <property type="component" value="Unassembled WGS sequence"/>
</dbReference>
<dbReference type="Gene3D" id="1.25.40.660">
    <property type="entry name" value="Vacuolar protein sorting-associated protein 35, helical subcomplex Vps35-C"/>
    <property type="match status" value="1"/>
</dbReference>
<dbReference type="AlphaFoldDB" id="A0A3P6PAU0"/>
<protein>
    <submittedName>
        <fullName evidence="1">Uncharacterized protein</fullName>
    </submittedName>
</protein>
<dbReference type="EMBL" id="UYRR01017005">
    <property type="protein sequence ID" value="VDK28730.1"/>
    <property type="molecule type" value="Genomic_DNA"/>
</dbReference>
<organism evidence="1 2">
    <name type="scientific">Anisakis simplex</name>
    <name type="common">Herring worm</name>
    <dbReference type="NCBI Taxonomy" id="6269"/>
    <lineage>
        <taxon>Eukaryota</taxon>
        <taxon>Metazoa</taxon>
        <taxon>Ecdysozoa</taxon>
        <taxon>Nematoda</taxon>
        <taxon>Chromadorea</taxon>
        <taxon>Rhabditida</taxon>
        <taxon>Spirurina</taxon>
        <taxon>Ascaridomorpha</taxon>
        <taxon>Ascaridoidea</taxon>
        <taxon>Anisakidae</taxon>
        <taxon>Anisakis</taxon>
        <taxon>Anisakis simplex complex</taxon>
    </lineage>
</organism>
<keyword evidence="2" id="KW-1185">Reference proteome</keyword>
<gene>
    <name evidence="1" type="ORF">ASIM_LOCUS7201</name>
</gene>
<dbReference type="InterPro" id="IPR042491">
    <property type="entry name" value="Vps35_C"/>
</dbReference>